<evidence type="ECO:0000313" key="1">
    <source>
        <dbReference type="EMBL" id="RLN03898.1"/>
    </source>
</evidence>
<keyword evidence="2" id="KW-1185">Reference proteome</keyword>
<organism evidence="1 2">
    <name type="scientific">Panicum miliaceum</name>
    <name type="common">Proso millet</name>
    <name type="synonym">Broomcorn millet</name>
    <dbReference type="NCBI Taxonomy" id="4540"/>
    <lineage>
        <taxon>Eukaryota</taxon>
        <taxon>Viridiplantae</taxon>
        <taxon>Streptophyta</taxon>
        <taxon>Embryophyta</taxon>
        <taxon>Tracheophyta</taxon>
        <taxon>Spermatophyta</taxon>
        <taxon>Magnoliopsida</taxon>
        <taxon>Liliopsida</taxon>
        <taxon>Poales</taxon>
        <taxon>Poaceae</taxon>
        <taxon>PACMAD clade</taxon>
        <taxon>Panicoideae</taxon>
        <taxon>Panicodae</taxon>
        <taxon>Paniceae</taxon>
        <taxon>Panicinae</taxon>
        <taxon>Panicum</taxon>
        <taxon>Panicum sect. Panicum</taxon>
    </lineage>
</organism>
<evidence type="ECO:0008006" key="3">
    <source>
        <dbReference type="Google" id="ProtNLM"/>
    </source>
</evidence>
<gene>
    <name evidence="1" type="ORF">C2845_PM13G10640</name>
</gene>
<evidence type="ECO:0000313" key="2">
    <source>
        <dbReference type="Proteomes" id="UP000275267"/>
    </source>
</evidence>
<comment type="caution">
    <text evidence="1">The sequence shown here is derived from an EMBL/GenBank/DDBJ whole genome shotgun (WGS) entry which is preliminary data.</text>
</comment>
<reference evidence="2" key="1">
    <citation type="journal article" date="2019" name="Nat. Commun.">
        <title>The genome of broomcorn millet.</title>
        <authorList>
            <person name="Zou C."/>
            <person name="Miki D."/>
            <person name="Li D."/>
            <person name="Tang Q."/>
            <person name="Xiao L."/>
            <person name="Rajput S."/>
            <person name="Deng P."/>
            <person name="Jia W."/>
            <person name="Huang R."/>
            <person name="Zhang M."/>
            <person name="Sun Y."/>
            <person name="Hu J."/>
            <person name="Fu X."/>
            <person name="Schnable P.S."/>
            <person name="Li F."/>
            <person name="Zhang H."/>
            <person name="Feng B."/>
            <person name="Zhu X."/>
            <person name="Liu R."/>
            <person name="Schnable J.C."/>
            <person name="Zhu J.-K."/>
            <person name="Zhang H."/>
        </authorList>
    </citation>
    <scope>NUCLEOTIDE SEQUENCE [LARGE SCALE GENOMIC DNA]</scope>
</reference>
<protein>
    <recommendedName>
        <fullName evidence="3">Ubiquitin-like protease family profile domain-containing protein</fullName>
    </recommendedName>
</protein>
<accession>A0A3L6RIH4</accession>
<proteinExistence type="predicted"/>
<dbReference type="EMBL" id="PQIB02000008">
    <property type="protein sequence ID" value="RLN03898.1"/>
    <property type="molecule type" value="Genomic_DNA"/>
</dbReference>
<dbReference type="AlphaFoldDB" id="A0A3L6RIH4"/>
<name>A0A3L6RIH4_PANMI</name>
<sequence>MPEHRGRVHGVSSLKGWKEGYGKNNEGLWKKKKRTSMDPNRLKKEIMDEIFGKLRAAGIDVDIALDASIGKSSCDSKEVEQPLIAPAGKHSPPPLVDVACHPPTNAWVLVMCMQQGSGNECGFYVAYHMIWLTATFSKLKGEKVVIYAMVAKSWLCSRMQPEAKMVLQGSTIKGDGQQ</sequence>
<dbReference type="Proteomes" id="UP000275267">
    <property type="component" value="Unassembled WGS sequence"/>
</dbReference>